<evidence type="ECO:0000313" key="2">
    <source>
        <dbReference type="EMBL" id="ENN95932.1"/>
    </source>
</evidence>
<evidence type="ECO:0000313" key="3">
    <source>
        <dbReference type="Proteomes" id="UP000053695"/>
    </source>
</evidence>
<name>N6VXR4_9EURY</name>
<evidence type="ECO:0008006" key="4">
    <source>
        <dbReference type="Google" id="ProtNLM"/>
    </source>
</evidence>
<dbReference type="PATRIC" id="fig|1069083.5.peg.1013"/>
<dbReference type="AlphaFoldDB" id="N6VXR4"/>
<sequence length="182" mass="21672">MMKVYKISGNKAIILFIIIILFLLILFLLALPIIIFLFILILGYIFFKYKFKGFLKHIYYRLRRKKIKIIDNSNNGEIKINFRKSLENVDDDTKMFINYLKNIGAKVDKRYVYINGYKAYPIYKSSYPVNEIITLNYPEDVEAVILGLKGSPDNPKFLFLIPKEFLKRRMHIDEIKRFILNI</sequence>
<keyword evidence="1" id="KW-0472">Membrane</keyword>
<reference evidence="2 3" key="1">
    <citation type="journal article" date="2013" name="Genome Announc.">
        <title>Draft Genome Sequence of a Highly Flagellated, Fast-Swimming Archaeon, Methanocaldococcus villosus Strain KIN24-T80 (DSM 22612).</title>
        <authorList>
            <person name="Thennarasu S."/>
            <person name="Polireddy D."/>
            <person name="Antony A."/>
            <person name="Yada M.R."/>
            <person name="Algarawi S."/>
            <person name="Sivakumar N."/>
        </authorList>
    </citation>
    <scope>NUCLEOTIDE SEQUENCE [LARGE SCALE GENOMIC DNA]</scope>
    <source>
        <strain evidence="2 3">KIN24-T80</strain>
    </source>
</reference>
<feature type="transmembrane region" description="Helical" evidence="1">
    <location>
        <begin position="12"/>
        <end position="45"/>
    </location>
</feature>
<dbReference type="Proteomes" id="UP000053695">
    <property type="component" value="Unassembled WGS sequence"/>
</dbReference>
<organism evidence="2 3">
    <name type="scientific">Methanocaldococcus villosus KIN24-T80</name>
    <dbReference type="NCBI Taxonomy" id="1069083"/>
    <lineage>
        <taxon>Archaea</taxon>
        <taxon>Methanobacteriati</taxon>
        <taxon>Methanobacteriota</taxon>
        <taxon>Methanomada group</taxon>
        <taxon>Methanococci</taxon>
        <taxon>Methanococcales</taxon>
        <taxon>Methanocaldococcaceae</taxon>
        <taxon>Methanocaldococcus</taxon>
    </lineage>
</organism>
<gene>
    <name evidence="2" type="ORF">J422_05179</name>
</gene>
<dbReference type="STRING" id="1069083.GCA_000371805_01221"/>
<accession>N6VXR4</accession>
<keyword evidence="1" id="KW-0812">Transmembrane</keyword>
<dbReference type="OrthoDB" id="65665at2157"/>
<comment type="caution">
    <text evidence="2">The sequence shown here is derived from an EMBL/GenBank/DDBJ whole genome shotgun (WGS) entry which is preliminary data.</text>
</comment>
<proteinExistence type="predicted"/>
<keyword evidence="1" id="KW-1133">Transmembrane helix</keyword>
<dbReference type="RefSeq" id="WP_004592245.1">
    <property type="nucleotide sequence ID" value="NZ_APMM01000033.1"/>
</dbReference>
<evidence type="ECO:0000256" key="1">
    <source>
        <dbReference type="SAM" id="Phobius"/>
    </source>
</evidence>
<dbReference type="EMBL" id="APMM01000033">
    <property type="protein sequence ID" value="ENN95932.1"/>
    <property type="molecule type" value="Genomic_DNA"/>
</dbReference>
<protein>
    <recommendedName>
        <fullName evidence="4">Transmembrane protein</fullName>
    </recommendedName>
</protein>
<keyword evidence="3" id="KW-1185">Reference proteome</keyword>